<proteinExistence type="inferred from homology"/>
<evidence type="ECO:0000313" key="2">
    <source>
        <dbReference type="EMBL" id="QOD57768.1"/>
    </source>
</evidence>
<protein>
    <submittedName>
        <fullName evidence="2">ComF family protein</fullName>
    </submittedName>
</protein>
<organism evidence="2 3">
    <name type="scientific">Photobacterium damsela subsp. piscicida</name>
    <name type="common">Pasteurella piscicida</name>
    <dbReference type="NCBI Taxonomy" id="38294"/>
    <lineage>
        <taxon>Bacteria</taxon>
        <taxon>Pseudomonadati</taxon>
        <taxon>Pseudomonadota</taxon>
        <taxon>Gammaproteobacteria</taxon>
        <taxon>Vibrionales</taxon>
        <taxon>Vibrionaceae</taxon>
        <taxon>Photobacterium</taxon>
    </lineage>
</organism>
<dbReference type="EMBL" id="CP061854">
    <property type="protein sequence ID" value="QOD57768.1"/>
    <property type="molecule type" value="Genomic_DNA"/>
</dbReference>
<dbReference type="InterPro" id="IPR029057">
    <property type="entry name" value="PRTase-like"/>
</dbReference>
<dbReference type="AlphaFoldDB" id="A0A5F0YG64"/>
<gene>
    <name evidence="2" type="ORF">IC627_00600</name>
</gene>
<dbReference type="CDD" id="cd06223">
    <property type="entry name" value="PRTases_typeI"/>
    <property type="match status" value="1"/>
</dbReference>
<dbReference type="PANTHER" id="PTHR47505">
    <property type="entry name" value="DNA UTILIZATION PROTEIN YHGH"/>
    <property type="match status" value="1"/>
</dbReference>
<dbReference type="InterPro" id="IPR000836">
    <property type="entry name" value="PRTase_dom"/>
</dbReference>
<reference evidence="2 3" key="1">
    <citation type="submission" date="2020-09" db="EMBL/GenBank/DDBJ databases">
        <title>Complete, closed and curated genome sequences of Photobacterium damselae subsp. piscicida isolates from Australia indicate localised evolution and additional plasmid-borne pathogenicity mechanisms.</title>
        <authorList>
            <person name="Baseggio L."/>
            <person name="Silayeva O."/>
            <person name="Buller N."/>
            <person name="Landos M."/>
            <person name="Engelstaedter J."/>
            <person name="Barnes A.C."/>
        </authorList>
    </citation>
    <scope>NUCLEOTIDE SEQUENCE [LARGE SCALE GENOMIC DNA]</scope>
    <source>
        <strain evidence="2 3">AS-16-0540-1</strain>
    </source>
</reference>
<sequence>MMWHSILSKLNPESILAWHCRLCRLPLSSGQQLWCDNCRRHIEQLHYCQRCGATLTQSVSTLTCGRCLVSPPPWHHFYRFGLHQFPLKQVVHQFKFQRQFYLAAPLAQWLAQQIKQPAPVLLPVPLHRYRLWQRGFNQSTLLAWSLAEALNSECLSHGFIRTRHTPPQKKLKRSERQQNLKGAFQLQAKQLPPHVALVDDVVTTGSTLKELISLLPSHIEQIDVYALSYTPVTQFQVSPRKSDKTGVKS</sequence>
<name>A0A5F0YG64_PHODP</name>
<dbReference type="InterPro" id="IPR051910">
    <property type="entry name" value="ComF/GntX_DNA_util-trans"/>
</dbReference>
<dbReference type="PANTHER" id="PTHR47505:SF1">
    <property type="entry name" value="DNA UTILIZATION PROTEIN YHGH"/>
    <property type="match status" value="1"/>
</dbReference>
<evidence type="ECO:0000313" key="3">
    <source>
        <dbReference type="Proteomes" id="UP000516656"/>
    </source>
</evidence>
<comment type="similarity">
    <text evidence="1">Belongs to the ComF/GntX family.</text>
</comment>
<dbReference type="Proteomes" id="UP000516656">
    <property type="component" value="Chromosome 1"/>
</dbReference>
<dbReference type="SUPFAM" id="SSF53271">
    <property type="entry name" value="PRTase-like"/>
    <property type="match status" value="1"/>
</dbReference>
<accession>A0A5F0YG64</accession>
<evidence type="ECO:0000256" key="1">
    <source>
        <dbReference type="ARBA" id="ARBA00008007"/>
    </source>
</evidence>
<dbReference type="Gene3D" id="3.40.50.2020">
    <property type="match status" value="1"/>
</dbReference>